<dbReference type="Gene3D" id="3.40.50.150">
    <property type="entry name" value="Vaccinia Virus protein VP39"/>
    <property type="match status" value="1"/>
</dbReference>
<dbReference type="SUPFAM" id="SSF53335">
    <property type="entry name" value="S-adenosyl-L-methionine-dependent methyltransferases"/>
    <property type="match status" value="1"/>
</dbReference>
<feature type="domain" description="Methyltransferase type 11" evidence="1">
    <location>
        <begin position="87"/>
        <end position="181"/>
    </location>
</feature>
<dbReference type="PANTHER" id="PTHR43591:SF81">
    <property type="entry name" value="MAGNESIUM PROTOPORPHYRIN IX METHYLTRANSFERASE, CHLOROPLASTIC-RELATED"/>
    <property type="match status" value="1"/>
</dbReference>
<dbReference type="Pfam" id="PF08241">
    <property type="entry name" value="Methyltransf_11"/>
    <property type="match status" value="1"/>
</dbReference>
<name>A0A437MNN3_9PROT</name>
<dbReference type="OrthoDB" id="7856199at2"/>
<keyword evidence="2" id="KW-0489">Methyltransferase</keyword>
<organism evidence="2 3">
    <name type="scientific">Rhodovarius crocodyli</name>
    <dbReference type="NCBI Taxonomy" id="1979269"/>
    <lineage>
        <taxon>Bacteria</taxon>
        <taxon>Pseudomonadati</taxon>
        <taxon>Pseudomonadota</taxon>
        <taxon>Alphaproteobacteria</taxon>
        <taxon>Acetobacterales</taxon>
        <taxon>Roseomonadaceae</taxon>
        <taxon>Rhodovarius</taxon>
    </lineage>
</organism>
<dbReference type="GO" id="GO:0008757">
    <property type="term" value="F:S-adenosylmethionine-dependent methyltransferase activity"/>
    <property type="evidence" value="ECO:0007669"/>
    <property type="project" value="InterPro"/>
</dbReference>
<dbReference type="EMBL" id="SACL01000001">
    <property type="protein sequence ID" value="RVT99246.1"/>
    <property type="molecule type" value="Genomic_DNA"/>
</dbReference>
<sequence length="271" mass="29910">MAVSAFHRLLRATERGAAPGLRRWIWKGAYNLLSLNWGKTPWRFMNYGYIPPGEPFPLHPADEPERAFIGLYHQAVEGLPVEGARVLEVGCGHGGGASYVARYFAPAGLTGVDLSRATVARARRMNAGVPGLAFQLGDAEALPFPDGSFDVVVNIESSHCYGRMDRFVAEAARVLRPGGWFTWADMRAPTMMDGTEAAFANPALRLAEERDLTQGVLAALDRMDAEKEQALARHRLLRPVMREFAGMRGTALHGALSRGMVRYLARRYQRV</sequence>
<dbReference type="RefSeq" id="WP_127786064.1">
    <property type="nucleotide sequence ID" value="NZ_SACL01000001.1"/>
</dbReference>
<dbReference type="InterPro" id="IPR013216">
    <property type="entry name" value="Methyltransf_11"/>
</dbReference>
<dbReference type="AlphaFoldDB" id="A0A437MNN3"/>
<dbReference type="Proteomes" id="UP000282957">
    <property type="component" value="Unassembled WGS sequence"/>
</dbReference>
<evidence type="ECO:0000313" key="2">
    <source>
        <dbReference type="EMBL" id="RVT99246.1"/>
    </source>
</evidence>
<keyword evidence="3" id="KW-1185">Reference proteome</keyword>
<proteinExistence type="predicted"/>
<dbReference type="PANTHER" id="PTHR43591">
    <property type="entry name" value="METHYLTRANSFERASE"/>
    <property type="match status" value="1"/>
</dbReference>
<dbReference type="GO" id="GO:0032259">
    <property type="term" value="P:methylation"/>
    <property type="evidence" value="ECO:0007669"/>
    <property type="project" value="UniProtKB-KW"/>
</dbReference>
<keyword evidence="2" id="KW-0808">Transferase</keyword>
<accession>A0A437MNN3</accession>
<evidence type="ECO:0000259" key="1">
    <source>
        <dbReference type="Pfam" id="PF08241"/>
    </source>
</evidence>
<reference evidence="2 3" key="1">
    <citation type="submission" date="2019-01" db="EMBL/GenBank/DDBJ databases">
        <authorList>
            <person name="Chen W.-M."/>
        </authorList>
    </citation>
    <scope>NUCLEOTIDE SEQUENCE [LARGE SCALE GENOMIC DNA]</scope>
    <source>
        <strain evidence="2 3">CCP-6</strain>
    </source>
</reference>
<gene>
    <name evidence="2" type="ORF">EOD42_03875</name>
</gene>
<evidence type="ECO:0000313" key="3">
    <source>
        <dbReference type="Proteomes" id="UP000282957"/>
    </source>
</evidence>
<dbReference type="CDD" id="cd02440">
    <property type="entry name" value="AdoMet_MTases"/>
    <property type="match status" value="1"/>
</dbReference>
<comment type="caution">
    <text evidence="2">The sequence shown here is derived from an EMBL/GenBank/DDBJ whole genome shotgun (WGS) entry which is preliminary data.</text>
</comment>
<protein>
    <submittedName>
        <fullName evidence="2">Class I SAM-dependent methyltransferase</fullName>
    </submittedName>
</protein>
<dbReference type="InterPro" id="IPR029063">
    <property type="entry name" value="SAM-dependent_MTases_sf"/>
</dbReference>